<evidence type="ECO:0000313" key="2">
    <source>
        <dbReference type="Proteomes" id="UP000824782"/>
    </source>
</evidence>
<gene>
    <name evidence="1" type="ORF">GDO81_027555</name>
</gene>
<accession>A0AAV6YID3</accession>
<evidence type="ECO:0000313" key="1">
    <source>
        <dbReference type="EMBL" id="KAG8535878.1"/>
    </source>
</evidence>
<keyword evidence="2" id="KW-1185">Reference proteome</keyword>
<dbReference type="Proteomes" id="UP000824782">
    <property type="component" value="Unassembled WGS sequence"/>
</dbReference>
<protein>
    <submittedName>
        <fullName evidence="1">Uncharacterized protein</fullName>
    </submittedName>
</protein>
<sequence length="73" mass="8210">MPILTCIIKARNKEKTHKPLAGAVSCPKPVIGRAAFPVLKVKTFKRKYTHKKGAMTSCQVILRKTNKITCIRF</sequence>
<comment type="caution">
    <text evidence="1">The sequence shown here is derived from an EMBL/GenBank/DDBJ whole genome shotgun (WGS) entry which is preliminary data.</text>
</comment>
<dbReference type="AlphaFoldDB" id="A0AAV6YID3"/>
<dbReference type="EMBL" id="WNYA01054948">
    <property type="protein sequence ID" value="KAG8535878.1"/>
    <property type="molecule type" value="Genomic_DNA"/>
</dbReference>
<organism evidence="1 2">
    <name type="scientific">Engystomops pustulosus</name>
    <name type="common">Tungara frog</name>
    <name type="synonym">Physalaemus pustulosus</name>
    <dbReference type="NCBI Taxonomy" id="76066"/>
    <lineage>
        <taxon>Eukaryota</taxon>
        <taxon>Metazoa</taxon>
        <taxon>Chordata</taxon>
        <taxon>Craniata</taxon>
        <taxon>Vertebrata</taxon>
        <taxon>Euteleostomi</taxon>
        <taxon>Amphibia</taxon>
        <taxon>Batrachia</taxon>
        <taxon>Anura</taxon>
        <taxon>Neobatrachia</taxon>
        <taxon>Hyloidea</taxon>
        <taxon>Leptodactylidae</taxon>
        <taxon>Leiuperinae</taxon>
        <taxon>Engystomops</taxon>
    </lineage>
</organism>
<name>A0AAV6YID3_ENGPU</name>
<reference evidence="1" key="1">
    <citation type="thesis" date="2020" institute="ProQuest LLC" country="789 East Eisenhower Parkway, Ann Arbor, MI, USA">
        <title>Comparative Genomics and Chromosome Evolution.</title>
        <authorList>
            <person name="Mudd A.B."/>
        </authorList>
    </citation>
    <scope>NUCLEOTIDE SEQUENCE</scope>
    <source>
        <strain evidence="1">237g6f4</strain>
        <tissue evidence="1">Blood</tissue>
    </source>
</reference>
<proteinExistence type="predicted"/>